<comment type="caution">
    <text evidence="1">The sequence shown here is derived from an EMBL/GenBank/DDBJ whole genome shotgun (WGS) entry which is preliminary data.</text>
</comment>
<evidence type="ECO:0000313" key="1">
    <source>
        <dbReference type="EMBL" id="MDH8679513.1"/>
    </source>
</evidence>
<protein>
    <submittedName>
        <fullName evidence="1">Uncharacterized protein</fullName>
    </submittedName>
</protein>
<organism evidence="1 2">
    <name type="scientific">Fusibacter bizertensis</name>
    <dbReference type="NCBI Taxonomy" id="1488331"/>
    <lineage>
        <taxon>Bacteria</taxon>
        <taxon>Bacillati</taxon>
        <taxon>Bacillota</taxon>
        <taxon>Clostridia</taxon>
        <taxon>Eubacteriales</taxon>
        <taxon>Eubacteriales Family XII. Incertae Sedis</taxon>
        <taxon>Fusibacter</taxon>
    </lineage>
</organism>
<dbReference type="EMBL" id="JARYZI010000013">
    <property type="protein sequence ID" value="MDH8679513.1"/>
    <property type="molecule type" value="Genomic_DNA"/>
</dbReference>
<name>A0ABT6NGP3_9FIRM</name>
<sequence length="99" mass="11673">MSMNIPIELKTGFFQLEQGIIKFDNHAKQIQIELVDQRAAIIIEFSSIHRVIYNPYSKYELEIQTTLDNYIGYLKKESVQRGVIDFLKIEFADKFKEIN</sequence>
<proteinExistence type="predicted"/>
<dbReference type="Proteomes" id="UP001158045">
    <property type="component" value="Unassembled WGS sequence"/>
</dbReference>
<accession>A0ABT6NGP3</accession>
<gene>
    <name evidence="1" type="ORF">QE109_15245</name>
</gene>
<keyword evidence="2" id="KW-1185">Reference proteome</keyword>
<dbReference type="RefSeq" id="WP_281095410.1">
    <property type="nucleotide sequence ID" value="NZ_JARYZI010000013.1"/>
</dbReference>
<reference evidence="1 2" key="1">
    <citation type="submission" date="2023-04" db="EMBL/GenBank/DDBJ databases">
        <title>Fusibacter bizertensis strain WBS, isolated from littoral bottom sediments of the Arctic seas - biochemical and genomic analysis.</title>
        <authorList>
            <person name="Brioukhanov A.L."/>
        </authorList>
    </citation>
    <scope>NUCLEOTIDE SEQUENCE [LARGE SCALE GENOMIC DNA]</scope>
    <source>
        <strain evidence="1 2">WBS</strain>
    </source>
</reference>
<evidence type="ECO:0000313" key="2">
    <source>
        <dbReference type="Proteomes" id="UP001158045"/>
    </source>
</evidence>